<dbReference type="InterPro" id="IPR004170">
    <property type="entry name" value="WWE_dom"/>
</dbReference>
<dbReference type="GO" id="GO:0008270">
    <property type="term" value="F:zinc ion binding"/>
    <property type="evidence" value="ECO:0007669"/>
    <property type="project" value="InterPro"/>
</dbReference>
<comment type="pathway">
    <text evidence="2">Protein modification; protein ubiquitination.</text>
</comment>
<evidence type="ECO:0000256" key="4">
    <source>
        <dbReference type="ARBA" id="ARBA00024347"/>
    </source>
</evidence>
<dbReference type="PANTHER" id="PTHR45740:SF14">
    <property type="entry name" value="NOVEL PROTEIN"/>
    <property type="match status" value="1"/>
</dbReference>
<dbReference type="UniPathway" id="UPA00143"/>
<dbReference type="InterPro" id="IPR051712">
    <property type="entry name" value="ARTD-AVP"/>
</dbReference>
<dbReference type="Pfam" id="PF02825">
    <property type="entry name" value="WWE"/>
    <property type="match status" value="3"/>
</dbReference>
<dbReference type="EMBL" id="SRLO01000433">
    <property type="protein sequence ID" value="TNN56243.1"/>
    <property type="molecule type" value="Genomic_DNA"/>
</dbReference>
<dbReference type="GO" id="GO:0016567">
    <property type="term" value="P:protein ubiquitination"/>
    <property type="evidence" value="ECO:0007669"/>
    <property type="project" value="UniProtKB-UniPathway"/>
</dbReference>
<dbReference type="PANTHER" id="PTHR45740">
    <property type="entry name" value="POLY [ADP-RIBOSE] POLYMERASE"/>
    <property type="match status" value="1"/>
</dbReference>
<dbReference type="GO" id="GO:0003950">
    <property type="term" value="F:NAD+ poly-ADP-ribosyltransferase activity"/>
    <property type="evidence" value="ECO:0007669"/>
    <property type="project" value="TreeGrafter"/>
</dbReference>
<evidence type="ECO:0000313" key="6">
    <source>
        <dbReference type="EMBL" id="TNN56243.1"/>
    </source>
</evidence>
<feature type="domain" description="WWE" evidence="5">
    <location>
        <begin position="174"/>
        <end position="255"/>
    </location>
</feature>
<dbReference type="OrthoDB" id="24952at2759"/>
<evidence type="ECO:0000256" key="1">
    <source>
        <dbReference type="ARBA" id="ARBA00004123"/>
    </source>
</evidence>
<dbReference type="AlphaFoldDB" id="A0A4Z2GU22"/>
<feature type="domain" description="WWE" evidence="5">
    <location>
        <begin position="261"/>
        <end position="341"/>
    </location>
</feature>
<keyword evidence="7" id="KW-1185">Reference proteome</keyword>
<sequence>MDSGDNMGQWQDTPANGKHYEWQLSTGGQWQPIANDHVIETHYCQPGAKGIRIHILQSQVNIDFDKLETQTAGVGVQRLLLLPPGQTEDVGWYFRDDRRWREYGSTSSGTSSSSSVSSADVQRQFALNPLGTFNFTVGSAGYTLDFSTMTQTNCATGLRRNVRTRPKFTSNTGSWVSSAQLPDGDFTWEFMGDEGIWTEYEAHICSFDSAAIETQFQQSPQGRLHFQIGSSSYTLDFSRMCQVNHVFGTERAARRTAAAAATGGPRSSSGAEPRWQFQDIDGLWKDYSQGSSVSSPDIELQYQQNPAGTVTFTTARFGYELDLSAMSQRNTSTSTTRAVRRLQQ</sequence>
<protein>
    <submittedName>
        <fullName evidence="6">Poly [ADP-ribose] polymerase 12</fullName>
    </submittedName>
</protein>
<dbReference type="InterPro" id="IPR018123">
    <property type="entry name" value="WWE-dom_subgr"/>
</dbReference>
<comment type="similarity">
    <text evidence="4">Belongs to the ARTD/PARP family.</text>
</comment>
<dbReference type="Pfam" id="PF23466">
    <property type="entry name" value="WWE_4"/>
    <property type="match status" value="1"/>
</dbReference>
<dbReference type="PROSITE" id="PS50918">
    <property type="entry name" value="WWE"/>
    <property type="match status" value="3"/>
</dbReference>
<evidence type="ECO:0000259" key="5">
    <source>
        <dbReference type="PROSITE" id="PS50918"/>
    </source>
</evidence>
<dbReference type="SMART" id="SM00678">
    <property type="entry name" value="WWE"/>
    <property type="match status" value="3"/>
</dbReference>
<dbReference type="Proteomes" id="UP000314294">
    <property type="component" value="Unassembled WGS sequence"/>
</dbReference>
<organism evidence="6 7">
    <name type="scientific">Liparis tanakae</name>
    <name type="common">Tanaka's snailfish</name>
    <dbReference type="NCBI Taxonomy" id="230148"/>
    <lineage>
        <taxon>Eukaryota</taxon>
        <taxon>Metazoa</taxon>
        <taxon>Chordata</taxon>
        <taxon>Craniata</taxon>
        <taxon>Vertebrata</taxon>
        <taxon>Euteleostomi</taxon>
        <taxon>Actinopterygii</taxon>
        <taxon>Neopterygii</taxon>
        <taxon>Teleostei</taxon>
        <taxon>Neoteleostei</taxon>
        <taxon>Acanthomorphata</taxon>
        <taxon>Eupercaria</taxon>
        <taxon>Perciformes</taxon>
        <taxon>Cottioidei</taxon>
        <taxon>Cottales</taxon>
        <taxon>Liparidae</taxon>
        <taxon>Liparis</taxon>
    </lineage>
</organism>
<keyword evidence="3" id="KW-0539">Nucleus</keyword>
<name>A0A4Z2GU22_9TELE</name>
<dbReference type="GO" id="GO:1990404">
    <property type="term" value="F:NAD+-protein mono-ADP-ribosyltransferase activity"/>
    <property type="evidence" value="ECO:0007669"/>
    <property type="project" value="TreeGrafter"/>
</dbReference>
<accession>A0A4Z2GU22</accession>
<proteinExistence type="inferred from homology"/>
<feature type="domain" description="WWE" evidence="5">
    <location>
        <begin position="78"/>
        <end position="164"/>
    </location>
</feature>
<evidence type="ECO:0000313" key="7">
    <source>
        <dbReference type="Proteomes" id="UP000314294"/>
    </source>
</evidence>
<evidence type="ECO:0000256" key="3">
    <source>
        <dbReference type="ARBA" id="ARBA00023242"/>
    </source>
</evidence>
<dbReference type="SUPFAM" id="SSF117839">
    <property type="entry name" value="WWE domain"/>
    <property type="match status" value="3"/>
</dbReference>
<dbReference type="GO" id="GO:0005634">
    <property type="term" value="C:nucleus"/>
    <property type="evidence" value="ECO:0007669"/>
    <property type="project" value="UniProtKB-SubCell"/>
</dbReference>
<reference evidence="6 7" key="1">
    <citation type="submission" date="2019-03" db="EMBL/GenBank/DDBJ databases">
        <title>First draft genome of Liparis tanakae, snailfish: a comprehensive survey of snailfish specific genes.</title>
        <authorList>
            <person name="Kim W."/>
            <person name="Song I."/>
            <person name="Jeong J.-H."/>
            <person name="Kim D."/>
            <person name="Kim S."/>
            <person name="Ryu S."/>
            <person name="Song J.Y."/>
            <person name="Lee S.K."/>
        </authorList>
    </citation>
    <scope>NUCLEOTIDE SEQUENCE [LARGE SCALE GENOMIC DNA]</scope>
    <source>
        <tissue evidence="6">Muscle</tissue>
    </source>
</reference>
<comment type="subcellular location">
    <subcellularLocation>
        <location evidence="1">Nucleus</location>
    </subcellularLocation>
</comment>
<dbReference type="Gene3D" id="3.30.720.50">
    <property type="match status" value="3"/>
</dbReference>
<gene>
    <name evidence="6" type="primary">Parp12</name>
    <name evidence="6" type="ORF">EYF80_033536</name>
</gene>
<comment type="caution">
    <text evidence="6">The sequence shown here is derived from an EMBL/GenBank/DDBJ whole genome shotgun (WGS) entry which is preliminary data.</text>
</comment>
<dbReference type="InterPro" id="IPR037197">
    <property type="entry name" value="WWE_dom_sf"/>
</dbReference>
<evidence type="ECO:0000256" key="2">
    <source>
        <dbReference type="ARBA" id="ARBA00004906"/>
    </source>
</evidence>